<dbReference type="Pfam" id="PF00271">
    <property type="entry name" value="Helicase_C"/>
    <property type="match status" value="1"/>
</dbReference>
<dbReference type="InterPro" id="IPR027417">
    <property type="entry name" value="P-loop_NTPase"/>
</dbReference>
<evidence type="ECO:0000259" key="7">
    <source>
        <dbReference type="PROSITE" id="PS51192"/>
    </source>
</evidence>
<feature type="short sequence motif" description="Q motif" evidence="6">
    <location>
        <begin position="3"/>
        <end position="31"/>
    </location>
</feature>
<evidence type="ECO:0000256" key="1">
    <source>
        <dbReference type="ARBA" id="ARBA00022741"/>
    </source>
</evidence>
<keyword evidence="4" id="KW-0067">ATP-binding</keyword>
<evidence type="ECO:0000256" key="6">
    <source>
        <dbReference type="PROSITE-ProRule" id="PRU00552"/>
    </source>
</evidence>
<dbReference type="InterPro" id="IPR005580">
    <property type="entry name" value="DbpA/CsdA_RNA-bd_dom"/>
</dbReference>
<dbReference type="InterPro" id="IPR044742">
    <property type="entry name" value="DEAD/DEAH_RhlB"/>
</dbReference>
<dbReference type="Gene3D" id="3.40.50.300">
    <property type="entry name" value="P-loop containing nucleotide triphosphate hydrolases"/>
    <property type="match status" value="2"/>
</dbReference>
<keyword evidence="2" id="KW-0378">Hydrolase</keyword>
<evidence type="ECO:0000256" key="4">
    <source>
        <dbReference type="ARBA" id="ARBA00022840"/>
    </source>
</evidence>
<dbReference type="Pfam" id="PF03880">
    <property type="entry name" value="DbpA"/>
    <property type="match status" value="1"/>
</dbReference>
<organism evidence="10 11">
    <name type="scientific">Candidatus Phytoplasma phoenicium</name>
    <dbReference type="NCBI Taxonomy" id="198422"/>
    <lineage>
        <taxon>Bacteria</taxon>
        <taxon>Bacillati</taxon>
        <taxon>Mycoplasmatota</taxon>
        <taxon>Mollicutes</taxon>
        <taxon>Acholeplasmatales</taxon>
        <taxon>Acholeplasmataceae</taxon>
        <taxon>Candidatus Phytoplasma</taxon>
        <taxon>16SrIX (Pigeon pea witches'-broom group)</taxon>
    </lineage>
</organism>
<comment type="similarity">
    <text evidence="5">Belongs to the DEAD box helicase family.</text>
</comment>
<protein>
    <submittedName>
        <fullName evidence="10">DNA helicase</fullName>
    </submittedName>
</protein>
<evidence type="ECO:0000256" key="5">
    <source>
        <dbReference type="ARBA" id="ARBA00038437"/>
    </source>
</evidence>
<keyword evidence="1" id="KW-0547">Nucleotide-binding</keyword>
<dbReference type="SUPFAM" id="SSF52540">
    <property type="entry name" value="P-loop containing nucleoside triphosphate hydrolases"/>
    <property type="match status" value="1"/>
</dbReference>
<feature type="domain" description="DEAD-box RNA helicase Q" evidence="9">
    <location>
        <begin position="3"/>
        <end position="31"/>
    </location>
</feature>
<dbReference type="GO" id="GO:0003676">
    <property type="term" value="F:nucleic acid binding"/>
    <property type="evidence" value="ECO:0007669"/>
    <property type="project" value="InterPro"/>
</dbReference>
<evidence type="ECO:0000256" key="3">
    <source>
        <dbReference type="ARBA" id="ARBA00022806"/>
    </source>
</evidence>
<dbReference type="PANTHER" id="PTHR47959">
    <property type="entry name" value="ATP-DEPENDENT RNA HELICASE RHLE-RELATED"/>
    <property type="match status" value="1"/>
</dbReference>
<dbReference type="Proteomes" id="UP000238672">
    <property type="component" value="Unassembled WGS sequence"/>
</dbReference>
<evidence type="ECO:0000313" key="10">
    <source>
        <dbReference type="EMBL" id="PQP79826.1"/>
    </source>
</evidence>
<dbReference type="CDD" id="cd18787">
    <property type="entry name" value="SF2_C_DEAD"/>
    <property type="match status" value="1"/>
</dbReference>
<feature type="domain" description="Helicase C-terminal" evidence="8">
    <location>
        <begin position="228"/>
        <end position="377"/>
    </location>
</feature>
<dbReference type="PROSITE" id="PS51195">
    <property type="entry name" value="Q_MOTIF"/>
    <property type="match status" value="1"/>
</dbReference>
<evidence type="ECO:0000259" key="9">
    <source>
        <dbReference type="PROSITE" id="PS51195"/>
    </source>
</evidence>
<feature type="domain" description="Helicase ATP-binding" evidence="7">
    <location>
        <begin position="34"/>
        <end position="205"/>
    </location>
</feature>
<dbReference type="Gene3D" id="3.30.70.330">
    <property type="match status" value="1"/>
</dbReference>
<dbReference type="PANTHER" id="PTHR47959:SF1">
    <property type="entry name" value="ATP-DEPENDENT RNA HELICASE DBPA"/>
    <property type="match status" value="1"/>
</dbReference>
<dbReference type="GO" id="GO:0005829">
    <property type="term" value="C:cytosol"/>
    <property type="evidence" value="ECO:0007669"/>
    <property type="project" value="TreeGrafter"/>
</dbReference>
<comment type="caution">
    <text evidence="10">The sequence shown here is derived from an EMBL/GenBank/DDBJ whole genome shotgun (WGS) entry which is preliminary data.</text>
</comment>
<dbReference type="EMBL" id="PUUG01000015">
    <property type="protein sequence ID" value="PQP79826.1"/>
    <property type="molecule type" value="Genomic_DNA"/>
</dbReference>
<accession>A0A2S8NV14</accession>
<dbReference type="InterPro" id="IPR050079">
    <property type="entry name" value="DEAD_box_RNA_helicase"/>
</dbReference>
<proteinExistence type="inferred from homology"/>
<evidence type="ECO:0000313" key="11">
    <source>
        <dbReference type="Proteomes" id="UP000238672"/>
    </source>
</evidence>
<sequence>MSILFKQFNLPKSIEDALTDLNFSSPTSVQALVIPEMMAGHDIIAQSQTGTGKTFAFSIPIITQIDRQQAKTQSLILCPTRELASQVFNEIKKLLKFVKDIRVAVIYGGESYIKQFQMLDEKPHIIIATPGRIIDLLERKKVDLSSIRILTLDEADEMLKMGFQEALETILKNIPSERQTVLFSATLPFSIKKIASKYQKDPKILKVKQDQLAVKAIEQAYFLVREFDKNKLLVRLLDQKNPDSVIVFANTKRDVDVIFNYLQEKNFMADALHGDLKQNQRQYVMNNFRRNNIKILVATDVAARGLDISDIKMIVNYDLPHEDEVYVHRIGRTGRAGKTGLAYSFVSFKKIAQLKRLENYLKEKITCLSIPTIEEVQQEKDKFFQNHIINLIKEHQNNVNSESPNILVDFLLKQFEAKTIIDSLLQEMMPQQRKYEHIEEIKNRSYIRANNKNYNTFNNTKTTINNNRFHNSQMTELTINLGKKDGMNPSLFLKILNDKFNIYSRNIGNIKHLYDKTIFEISERLSSKLQAQNNIYFEQKLLQISSK</sequence>
<evidence type="ECO:0000256" key="2">
    <source>
        <dbReference type="ARBA" id="ARBA00022801"/>
    </source>
</evidence>
<dbReference type="GO" id="GO:0003724">
    <property type="term" value="F:RNA helicase activity"/>
    <property type="evidence" value="ECO:0007669"/>
    <property type="project" value="InterPro"/>
</dbReference>
<gene>
    <name evidence="10" type="ORF">C6B37_00880</name>
</gene>
<dbReference type="AlphaFoldDB" id="A0A2S8NV14"/>
<dbReference type="InterPro" id="IPR014001">
    <property type="entry name" value="Helicase_ATP-bd"/>
</dbReference>
<dbReference type="InterPro" id="IPR012677">
    <property type="entry name" value="Nucleotide-bd_a/b_plait_sf"/>
</dbReference>
<dbReference type="PROSITE" id="PS51194">
    <property type="entry name" value="HELICASE_CTER"/>
    <property type="match status" value="1"/>
</dbReference>
<dbReference type="PROSITE" id="PS51192">
    <property type="entry name" value="HELICASE_ATP_BIND_1"/>
    <property type="match status" value="1"/>
</dbReference>
<keyword evidence="11" id="KW-1185">Reference proteome</keyword>
<dbReference type="CDD" id="cd00268">
    <property type="entry name" value="DEADc"/>
    <property type="match status" value="1"/>
</dbReference>
<keyword evidence="3 10" id="KW-0347">Helicase</keyword>
<name>A0A2S8NV14_9MOLU</name>
<dbReference type="InterPro" id="IPR001650">
    <property type="entry name" value="Helicase_C-like"/>
</dbReference>
<reference evidence="10 11" key="1">
    <citation type="submission" date="2018-02" db="EMBL/GenBank/DDBJ databases">
        <title>Metagenomics reveals mixed infection of spiroplasma and phytoplasma in chicory.</title>
        <authorList>
            <person name="Polano C."/>
            <person name="Moruzzi S."/>
            <person name="Ermacora P."/>
            <person name="Ferrini F."/>
            <person name="Martini M."/>
            <person name="Firrao G."/>
        </authorList>
    </citation>
    <scope>NUCLEOTIDE SEQUENCE [LARGE SCALE GENOMIC DNA]</scope>
    <source>
        <strain evidence="10 11">ChiP</strain>
    </source>
</reference>
<dbReference type="SMART" id="SM00487">
    <property type="entry name" value="DEXDc"/>
    <property type="match status" value="1"/>
</dbReference>
<dbReference type="GO" id="GO:0016787">
    <property type="term" value="F:hydrolase activity"/>
    <property type="evidence" value="ECO:0007669"/>
    <property type="project" value="UniProtKB-KW"/>
</dbReference>
<dbReference type="InterPro" id="IPR014014">
    <property type="entry name" value="RNA_helicase_DEAD_Q_motif"/>
</dbReference>
<evidence type="ECO:0000259" key="8">
    <source>
        <dbReference type="PROSITE" id="PS51194"/>
    </source>
</evidence>
<dbReference type="Pfam" id="PF00270">
    <property type="entry name" value="DEAD"/>
    <property type="match status" value="1"/>
</dbReference>
<dbReference type="InterPro" id="IPR011545">
    <property type="entry name" value="DEAD/DEAH_box_helicase_dom"/>
</dbReference>
<dbReference type="SMART" id="SM00490">
    <property type="entry name" value="HELICc"/>
    <property type="match status" value="1"/>
</dbReference>
<dbReference type="GO" id="GO:0005524">
    <property type="term" value="F:ATP binding"/>
    <property type="evidence" value="ECO:0007669"/>
    <property type="project" value="UniProtKB-KW"/>
</dbReference>